<dbReference type="Proteomes" id="UP000019462">
    <property type="component" value="Unassembled WGS sequence"/>
</dbReference>
<reference evidence="2 3" key="1">
    <citation type="journal article" date="2014" name="Genome Announc.">
        <title>Genome sequence of the basidiomycetous fungus Pseudozyma aphidis DSM70725, an efficient producer of biosurfactant mannosylerythritol lipids.</title>
        <authorList>
            <person name="Lorenz S."/>
            <person name="Guenther M."/>
            <person name="Grumaz C."/>
            <person name="Rupp S."/>
            <person name="Zibek S."/>
            <person name="Sohn K."/>
        </authorList>
    </citation>
    <scope>NUCLEOTIDE SEQUENCE [LARGE SCALE GENOMIC DNA]</scope>
    <source>
        <strain evidence="3">ATCC 32657 / CBS 517.83 / DSM 70725 / JCM 10318 / NBRC 10182 / NRRL Y-7954 / St-0401</strain>
    </source>
</reference>
<evidence type="ECO:0000313" key="2">
    <source>
        <dbReference type="EMBL" id="ETS61404.1"/>
    </source>
</evidence>
<dbReference type="InterPro" id="IPR006708">
    <property type="entry name" value="Pex19"/>
</dbReference>
<dbReference type="Pfam" id="PF04614">
    <property type="entry name" value="Pex19"/>
    <property type="match status" value="1"/>
</dbReference>
<evidence type="ECO:0008006" key="4">
    <source>
        <dbReference type="Google" id="ProtNLM"/>
    </source>
</evidence>
<proteinExistence type="predicted"/>
<dbReference type="EMBL" id="AWNI01000016">
    <property type="protein sequence ID" value="ETS61404.1"/>
    <property type="molecule type" value="Genomic_DNA"/>
</dbReference>
<dbReference type="PANTHER" id="PTHR12774">
    <property type="entry name" value="PEROXISOMAL BIOGENESIS FACTOR 19"/>
    <property type="match status" value="1"/>
</dbReference>
<dbReference type="OrthoDB" id="21292at2759"/>
<dbReference type="PANTHER" id="PTHR12774:SF2">
    <property type="entry name" value="PEROXISOMAL BIOGENESIS FACTOR 19"/>
    <property type="match status" value="1"/>
</dbReference>
<name>W3VIP4_MOEAP</name>
<feature type="region of interest" description="Disordered" evidence="1">
    <location>
        <begin position="1"/>
        <end position="87"/>
    </location>
</feature>
<keyword evidence="3" id="KW-1185">Reference proteome</keyword>
<protein>
    <recommendedName>
        <fullName evidence="4">Pex19-domain-containing protein</fullName>
    </recommendedName>
</protein>
<dbReference type="GO" id="GO:0005778">
    <property type="term" value="C:peroxisomal membrane"/>
    <property type="evidence" value="ECO:0007669"/>
    <property type="project" value="TreeGrafter"/>
</dbReference>
<evidence type="ECO:0000313" key="3">
    <source>
        <dbReference type="Proteomes" id="UP000019462"/>
    </source>
</evidence>
<sequence length="471" mass="48196">MSDTNAQKAAATTAPPPASSNVDDVDDLDDLDDVLDEFNAPSGSTHAAAASASATAETPKAQPKPQVEDAAESKVSGGEAEDVVSQDLAKELAEGMQALMKELGGQANANGEGLMGGGEGAAAGDAGAAAEFNEEELMRQFEAMMAGFGGGGPATASTSAASASSASAPAAAGSASKPANFNDAIAATMAKLKESDASATSSSAAADNPFAGLSGAEGEEMAKLLAALGGSGDLSGLEGAMDNPELTKMLEGMMDELMSREILYEPLKELRDKYPAYLAGAESRDISADDRKRYEQQSAYITQIVAVFEDPQYDAKDAQMAGRVQELMNQMQDCGSPPKEIVGDMPAELESLPGFGGAGGNEECTIITDNSFEVGMDCHAAKPPAQRTTRDDVDGNGVDGNGDGDELGDSSSSSTLLAASQPKAESSAIHPYAHHHHLGQASRRTHHPSTSTTYTIAAPSPSHDAQLLPPH</sequence>
<dbReference type="AlphaFoldDB" id="W3VIP4"/>
<feature type="compositionally biased region" description="Basic residues" evidence="1">
    <location>
        <begin position="432"/>
        <end position="447"/>
    </location>
</feature>
<feature type="compositionally biased region" description="Low complexity" evidence="1">
    <location>
        <begin position="40"/>
        <end position="61"/>
    </location>
</feature>
<dbReference type="Gene3D" id="1.20.120.900">
    <property type="entry name" value="Pex19, mPTS binding domain"/>
    <property type="match status" value="1"/>
</dbReference>
<dbReference type="InterPro" id="IPR038322">
    <property type="entry name" value="Pex19_C_sf"/>
</dbReference>
<organism evidence="2 3">
    <name type="scientific">Moesziomyces aphidis</name>
    <name type="common">Pseudozyma aphidis</name>
    <dbReference type="NCBI Taxonomy" id="84754"/>
    <lineage>
        <taxon>Eukaryota</taxon>
        <taxon>Fungi</taxon>
        <taxon>Dikarya</taxon>
        <taxon>Basidiomycota</taxon>
        <taxon>Ustilaginomycotina</taxon>
        <taxon>Ustilaginomycetes</taxon>
        <taxon>Ustilaginales</taxon>
        <taxon>Ustilaginaceae</taxon>
        <taxon>Moesziomyces</taxon>
    </lineage>
</organism>
<dbReference type="HOGENOM" id="CLU_043063_0_0_1"/>
<dbReference type="GO" id="GO:0033328">
    <property type="term" value="F:peroxisome membrane targeting sequence binding"/>
    <property type="evidence" value="ECO:0007669"/>
    <property type="project" value="TreeGrafter"/>
</dbReference>
<accession>W3VIP4</accession>
<dbReference type="GO" id="GO:0045046">
    <property type="term" value="P:protein import into peroxisome membrane"/>
    <property type="evidence" value="ECO:0007669"/>
    <property type="project" value="TreeGrafter"/>
</dbReference>
<feature type="compositionally biased region" description="Acidic residues" evidence="1">
    <location>
        <begin position="23"/>
        <end position="36"/>
    </location>
</feature>
<gene>
    <name evidence="2" type="ORF">PaG_04431</name>
</gene>
<feature type="region of interest" description="Disordered" evidence="1">
    <location>
        <begin position="382"/>
        <end position="471"/>
    </location>
</feature>
<evidence type="ECO:0000256" key="1">
    <source>
        <dbReference type="SAM" id="MobiDB-lite"/>
    </source>
</evidence>
<comment type="caution">
    <text evidence="2">The sequence shown here is derived from an EMBL/GenBank/DDBJ whole genome shotgun (WGS) entry which is preliminary data.</text>
</comment>